<accession>A0ABT3P1J7</accession>
<name>A0ABT3P1J7_9PROT</name>
<comment type="caution">
    <text evidence="1">The sequence shown here is derived from an EMBL/GenBank/DDBJ whole genome shotgun (WGS) entry which is preliminary data.</text>
</comment>
<gene>
    <name evidence="1" type="ORF">OF850_22125</name>
</gene>
<sequence>MDDLPADQRELLQAMSEAQRDFFMHELAVSQAEAGKQRFREQLSARLLRGFPEAPLS</sequence>
<dbReference type="RefSeq" id="WP_301592486.1">
    <property type="nucleotide sequence ID" value="NZ_JAPFQI010000031.1"/>
</dbReference>
<proteinExistence type="predicted"/>
<evidence type="ECO:0000313" key="2">
    <source>
        <dbReference type="Proteomes" id="UP001526430"/>
    </source>
</evidence>
<protein>
    <submittedName>
        <fullName evidence="1">Uncharacterized protein</fullName>
    </submittedName>
</protein>
<reference evidence="1 2" key="1">
    <citation type="submission" date="2022-10" db="EMBL/GenBank/DDBJ databases">
        <title>Roseococcus glaciei nov., sp. nov., isolated from glacier.</title>
        <authorList>
            <person name="Liu Q."/>
            <person name="Xin Y.-H."/>
        </authorList>
    </citation>
    <scope>NUCLEOTIDE SEQUENCE [LARGE SCALE GENOMIC DNA]</scope>
    <source>
        <strain evidence="1 2">MDT2-1-1</strain>
    </source>
</reference>
<keyword evidence="2" id="KW-1185">Reference proteome</keyword>
<organism evidence="1 2">
    <name type="scientific">Sabulicella glaciei</name>
    <dbReference type="NCBI Taxonomy" id="2984948"/>
    <lineage>
        <taxon>Bacteria</taxon>
        <taxon>Pseudomonadati</taxon>
        <taxon>Pseudomonadota</taxon>
        <taxon>Alphaproteobacteria</taxon>
        <taxon>Acetobacterales</taxon>
        <taxon>Acetobacteraceae</taxon>
        <taxon>Sabulicella</taxon>
    </lineage>
</organism>
<dbReference type="EMBL" id="JAPFQI010000031">
    <property type="protein sequence ID" value="MCW8088289.1"/>
    <property type="molecule type" value="Genomic_DNA"/>
</dbReference>
<dbReference type="Proteomes" id="UP001526430">
    <property type="component" value="Unassembled WGS sequence"/>
</dbReference>
<evidence type="ECO:0000313" key="1">
    <source>
        <dbReference type="EMBL" id="MCW8088289.1"/>
    </source>
</evidence>